<dbReference type="RefSeq" id="WP_011233370.1">
    <property type="nucleotide sequence ID" value="NC_006512.1"/>
</dbReference>
<organism evidence="2 3">
    <name type="scientific">Idiomarina loihiensis (strain ATCC BAA-735 / DSM 15497 / L2-TR)</name>
    <dbReference type="NCBI Taxonomy" id="283942"/>
    <lineage>
        <taxon>Bacteria</taxon>
        <taxon>Pseudomonadati</taxon>
        <taxon>Pseudomonadota</taxon>
        <taxon>Gammaproteobacteria</taxon>
        <taxon>Alteromonadales</taxon>
        <taxon>Idiomarinaceae</taxon>
        <taxon>Idiomarina</taxon>
    </lineage>
</organism>
<feature type="coiled-coil region" evidence="1">
    <location>
        <begin position="55"/>
        <end position="91"/>
    </location>
</feature>
<accession>Q5QXC4</accession>
<dbReference type="KEGG" id="ilo:IL0107"/>
<dbReference type="PROSITE" id="PS51257">
    <property type="entry name" value="PROKAR_LIPOPROTEIN"/>
    <property type="match status" value="1"/>
</dbReference>
<evidence type="ECO:0000313" key="2">
    <source>
        <dbReference type="EMBL" id="AAV80950.1"/>
    </source>
</evidence>
<protein>
    <recommendedName>
        <fullName evidence="4">Lipoprotein</fullName>
    </recommendedName>
</protein>
<reference evidence="2 3" key="1">
    <citation type="journal article" date="2004" name="Proc. Natl. Acad. Sci. U.S.A.">
        <title>Genome sequence of the deep-sea gamma-proteobacterium Idiomarina loihiensis reveals amino acid fermentation as a source of carbon and energy.</title>
        <authorList>
            <person name="Hou S."/>
            <person name="Saw J.H."/>
            <person name="Lee K.S."/>
            <person name="Freitas T.A."/>
            <person name="Belisle C."/>
            <person name="Kawarabayasi Y."/>
            <person name="Donachie S.P."/>
            <person name="Pikina A."/>
            <person name="Galperin M.Y."/>
            <person name="Koonin E.V."/>
            <person name="Makarova K.S."/>
            <person name="Omelchenko M.V."/>
            <person name="Sorokin A."/>
            <person name="Wolf Y.I."/>
            <person name="Li Q.X."/>
            <person name="Keum Y.S."/>
            <person name="Campbell S."/>
            <person name="Denery J."/>
            <person name="Aizawa S."/>
            <person name="Shibata S."/>
            <person name="Malahoff A."/>
            <person name="Alam M."/>
        </authorList>
    </citation>
    <scope>NUCLEOTIDE SEQUENCE [LARGE SCALE GENOMIC DNA]</scope>
    <source>
        <strain evidence="3">ATCC BAA-735 / DSM 15497 / L2-TR</strain>
    </source>
</reference>
<sequence length="93" mass="10660">MYKHIFFIASVLLLSACGATKPEPYEKDVSPENREKYSGAEGMEQYQKDQSYIMNKELADKCASAKMELLIAESEENIKEMEKQKEIIEDTCV</sequence>
<keyword evidence="1" id="KW-0175">Coiled coil</keyword>
<dbReference type="OrthoDB" id="6386994at2"/>
<evidence type="ECO:0008006" key="4">
    <source>
        <dbReference type="Google" id="ProtNLM"/>
    </source>
</evidence>
<dbReference type="AlphaFoldDB" id="Q5QXC4"/>
<dbReference type="EMBL" id="AE017340">
    <property type="protein sequence ID" value="AAV80950.1"/>
    <property type="molecule type" value="Genomic_DNA"/>
</dbReference>
<evidence type="ECO:0000313" key="3">
    <source>
        <dbReference type="Proteomes" id="UP000001171"/>
    </source>
</evidence>
<keyword evidence="3" id="KW-1185">Reference proteome</keyword>
<evidence type="ECO:0000256" key="1">
    <source>
        <dbReference type="SAM" id="Coils"/>
    </source>
</evidence>
<dbReference type="Proteomes" id="UP000001171">
    <property type="component" value="Chromosome"/>
</dbReference>
<proteinExistence type="predicted"/>
<name>Q5QXC4_IDILO</name>
<dbReference type="HOGENOM" id="CLU_2394663_0_0_6"/>
<dbReference type="GeneID" id="41335253"/>
<dbReference type="STRING" id="283942.IL0107"/>
<gene>
    <name evidence="2" type="ordered locus">IL0107</name>
</gene>
<dbReference type="eggNOG" id="ENOG503330F">
    <property type="taxonomic scope" value="Bacteria"/>
</dbReference>